<dbReference type="Gene3D" id="3.10.110.10">
    <property type="entry name" value="Ubiquitin Conjugating Enzyme"/>
    <property type="match status" value="1"/>
</dbReference>
<evidence type="ECO:0000256" key="2">
    <source>
        <dbReference type="ARBA" id="ARBA00007665"/>
    </source>
</evidence>
<evidence type="ECO:0000313" key="8">
    <source>
        <dbReference type="EMBL" id="OQV24048.1"/>
    </source>
</evidence>
<keyword evidence="3" id="KW-0963">Cytoplasm</keyword>
<dbReference type="GO" id="GO:0006446">
    <property type="term" value="P:regulation of translational initiation"/>
    <property type="evidence" value="ECO:0007669"/>
    <property type="project" value="TreeGrafter"/>
</dbReference>
<keyword evidence="4" id="KW-0678">Repressor</keyword>
<dbReference type="InterPro" id="IPR016135">
    <property type="entry name" value="UBQ-conjugating_enzyme/RWD"/>
</dbReference>
<feature type="domain" description="RWD" evidence="7">
    <location>
        <begin position="1"/>
        <end position="97"/>
    </location>
</feature>
<accession>A0A1W0X9G8</accession>
<dbReference type="PANTHER" id="PTHR16301">
    <property type="entry name" value="IMPACT-RELATED"/>
    <property type="match status" value="1"/>
</dbReference>
<dbReference type="Gene3D" id="3.30.230.30">
    <property type="entry name" value="Impact, N-terminal domain"/>
    <property type="match status" value="1"/>
</dbReference>
<dbReference type="EMBL" id="MTYJ01000008">
    <property type="protein sequence ID" value="OQV24048.1"/>
    <property type="molecule type" value="Genomic_DNA"/>
</dbReference>
<proteinExistence type="inferred from homology"/>
<dbReference type="AlphaFoldDB" id="A0A1W0X9G8"/>
<dbReference type="InterPro" id="IPR006575">
    <property type="entry name" value="RWD_dom"/>
</dbReference>
<dbReference type="PANTHER" id="PTHR16301:SF25">
    <property type="entry name" value="PROTEIN IMPACT"/>
    <property type="match status" value="1"/>
</dbReference>
<evidence type="ECO:0000313" key="9">
    <source>
        <dbReference type="Proteomes" id="UP000192578"/>
    </source>
</evidence>
<evidence type="ECO:0000256" key="5">
    <source>
        <dbReference type="ARBA" id="ARBA00022845"/>
    </source>
</evidence>
<gene>
    <name evidence="8" type="ORF">BV898_02003</name>
</gene>
<dbReference type="InterPro" id="IPR036956">
    <property type="entry name" value="Impact_N_sf"/>
</dbReference>
<comment type="caution">
    <text evidence="8">The sequence shown here is derived from an EMBL/GenBank/DDBJ whole genome shotgun (WGS) entry which is preliminary data.</text>
</comment>
<evidence type="ECO:0000256" key="6">
    <source>
        <dbReference type="ARBA" id="ARBA00023016"/>
    </source>
</evidence>
<dbReference type="GO" id="GO:0005737">
    <property type="term" value="C:cytoplasm"/>
    <property type="evidence" value="ECO:0007669"/>
    <property type="project" value="UniProtKB-SubCell"/>
</dbReference>
<evidence type="ECO:0000256" key="4">
    <source>
        <dbReference type="ARBA" id="ARBA00022491"/>
    </source>
</evidence>
<dbReference type="InterPro" id="IPR020568">
    <property type="entry name" value="Ribosomal_Su5_D2-typ_SF"/>
</dbReference>
<dbReference type="InterPro" id="IPR020569">
    <property type="entry name" value="UPF0029_Impact_CS"/>
</dbReference>
<keyword evidence="6" id="KW-0346">Stress response</keyword>
<dbReference type="Proteomes" id="UP000192578">
    <property type="component" value="Unassembled WGS sequence"/>
</dbReference>
<dbReference type="InterPro" id="IPR001498">
    <property type="entry name" value="Impact_N"/>
</dbReference>
<name>A0A1W0X9G8_HYPEX</name>
<dbReference type="CDD" id="cd23821">
    <property type="entry name" value="RWD_IMPACT"/>
    <property type="match status" value="1"/>
</dbReference>
<evidence type="ECO:0000256" key="3">
    <source>
        <dbReference type="ARBA" id="ARBA00022490"/>
    </source>
</evidence>
<reference evidence="9" key="1">
    <citation type="submission" date="2017-01" db="EMBL/GenBank/DDBJ databases">
        <title>Comparative genomics of anhydrobiosis in the tardigrade Hypsibius dujardini.</title>
        <authorList>
            <person name="Yoshida Y."/>
            <person name="Koutsovoulos G."/>
            <person name="Laetsch D."/>
            <person name="Stevens L."/>
            <person name="Kumar S."/>
            <person name="Horikawa D."/>
            <person name="Ishino K."/>
            <person name="Komine S."/>
            <person name="Tomita M."/>
            <person name="Blaxter M."/>
            <person name="Arakawa K."/>
        </authorList>
    </citation>
    <scope>NUCLEOTIDE SEQUENCE [LARGE SCALE GENOMIC DNA]</scope>
    <source>
        <strain evidence="9">Z151</strain>
    </source>
</reference>
<organism evidence="8 9">
    <name type="scientific">Hypsibius exemplaris</name>
    <name type="common">Freshwater tardigrade</name>
    <dbReference type="NCBI Taxonomy" id="2072580"/>
    <lineage>
        <taxon>Eukaryota</taxon>
        <taxon>Metazoa</taxon>
        <taxon>Ecdysozoa</taxon>
        <taxon>Tardigrada</taxon>
        <taxon>Eutardigrada</taxon>
        <taxon>Parachela</taxon>
        <taxon>Hypsibioidea</taxon>
        <taxon>Hypsibiidae</taxon>
        <taxon>Hypsibius</taxon>
    </lineage>
</organism>
<comment type="subcellular location">
    <subcellularLocation>
        <location evidence="1">Cytoplasm</location>
    </subcellularLocation>
</comment>
<protein>
    <recommendedName>
        <fullName evidence="7">RWD domain-containing protein</fullName>
    </recommendedName>
</protein>
<dbReference type="SMART" id="SM00591">
    <property type="entry name" value="RWD"/>
    <property type="match status" value="1"/>
</dbReference>
<keyword evidence="5" id="KW-0810">Translation regulation</keyword>
<dbReference type="PROSITE" id="PS00910">
    <property type="entry name" value="UPF0029"/>
    <property type="match status" value="1"/>
</dbReference>
<comment type="similarity">
    <text evidence="2">Belongs to the IMPACT family.</text>
</comment>
<dbReference type="SUPFAM" id="SSF54495">
    <property type="entry name" value="UBC-like"/>
    <property type="match status" value="1"/>
</dbReference>
<dbReference type="OrthoDB" id="69641at2759"/>
<evidence type="ECO:0000259" key="7">
    <source>
        <dbReference type="PROSITE" id="PS50908"/>
    </source>
</evidence>
<sequence>MSAIESIYSDDFAYLDDSGRNFSILISNEHKASLSFHLQPGYPQEEAPSYTLTTPSIRGEIRQALCEELSGFIGETFHQQCCLYEIIEKARELLLQIPLPAVEAVQPLRRPEAETSGDLVGDVPEIFHGEPFTERRSTFQAHLAVVRSAADVEVVGRELRRNRKIAEATHNIMAYRISAEGGVVISDCDDDGEAQAGSRLLHLLNIMDVNGVVVVISRWFGGILLGPERFKHITNAARNILTEHAAIAGGPVTRTRVT</sequence>
<dbReference type="Pfam" id="PF01205">
    <property type="entry name" value="Impact_N"/>
    <property type="match status" value="1"/>
</dbReference>
<dbReference type="SUPFAM" id="SSF54211">
    <property type="entry name" value="Ribosomal protein S5 domain 2-like"/>
    <property type="match status" value="1"/>
</dbReference>
<evidence type="ECO:0000256" key="1">
    <source>
        <dbReference type="ARBA" id="ARBA00004496"/>
    </source>
</evidence>
<keyword evidence="9" id="KW-1185">Reference proteome</keyword>
<dbReference type="Pfam" id="PF05773">
    <property type="entry name" value="RWD"/>
    <property type="match status" value="1"/>
</dbReference>
<dbReference type="InterPro" id="IPR023582">
    <property type="entry name" value="Impact"/>
</dbReference>
<dbReference type="PROSITE" id="PS50908">
    <property type="entry name" value="RWD"/>
    <property type="match status" value="1"/>
</dbReference>
<dbReference type="GO" id="GO:0140469">
    <property type="term" value="P:GCN2-mediated signaling"/>
    <property type="evidence" value="ECO:0007669"/>
    <property type="project" value="TreeGrafter"/>
</dbReference>